<comment type="caution">
    <text evidence="5">The sequence shown here is derived from an EMBL/GenBank/DDBJ whole genome shotgun (WGS) entry which is preliminary data.</text>
</comment>
<dbReference type="PANTHER" id="PTHR10728">
    <property type="entry name" value="CYTOSOLIC PHOSPHOLIPASE A2"/>
    <property type="match status" value="1"/>
</dbReference>
<dbReference type="EMBL" id="UYJE01000743">
    <property type="protein sequence ID" value="VDH95994.1"/>
    <property type="molecule type" value="Genomic_DNA"/>
</dbReference>
<dbReference type="Gene3D" id="3.40.1090.10">
    <property type="entry name" value="Cytosolic phospholipase A2 catalytic domain"/>
    <property type="match status" value="1"/>
</dbReference>
<keyword evidence="3" id="KW-0442">Lipid degradation</keyword>
<dbReference type="Proteomes" id="UP000596742">
    <property type="component" value="Unassembled WGS sequence"/>
</dbReference>
<dbReference type="InterPro" id="IPR016035">
    <property type="entry name" value="Acyl_Trfase/lysoPLipase"/>
</dbReference>
<organism evidence="5 6">
    <name type="scientific">Mytilus galloprovincialis</name>
    <name type="common">Mediterranean mussel</name>
    <dbReference type="NCBI Taxonomy" id="29158"/>
    <lineage>
        <taxon>Eukaryota</taxon>
        <taxon>Metazoa</taxon>
        <taxon>Spiralia</taxon>
        <taxon>Lophotrochozoa</taxon>
        <taxon>Mollusca</taxon>
        <taxon>Bivalvia</taxon>
        <taxon>Autobranchia</taxon>
        <taxon>Pteriomorphia</taxon>
        <taxon>Mytilida</taxon>
        <taxon>Mytiloidea</taxon>
        <taxon>Mytilidae</taxon>
        <taxon>Mytilinae</taxon>
        <taxon>Mytilus</taxon>
    </lineage>
</organism>
<sequence>MKHFGSEFDKGLLTQRNDEIPLFEIMGICGSAFTLTHEELANKDSSNFIKTQTRVKLNRKNYFTKRKKEKQAIKQGSVVLDVLDGPFRQQDDHDNDIGSSEFDVLESGRCADLSPYEESIATNFIENEDVFDEREEEHRQSQSITSKQSMEEMEALFKRVCQIREESGRTFEEDKNRNERVVRDTCTEEKKDVDELDGFFGNTTPCAQKLRFRAAMVNNFLRKVSFYDRESCRLSGETNPLFEKYWKNDLAKLCLIDAGLAFNSPYPLLLRPGRDVDLILSFDFTDRKKDSNDPFKTLLKAEDWARKHRIKFPKINTDKYEGRNVQELYIFEDENDPECPIIMHFVLVNKDFRMYKKPGVKRKEREKEFANFTVYDDQKTFHCTNFQYSEKNFDRLSQLSEFI</sequence>
<dbReference type="GO" id="GO:0005829">
    <property type="term" value="C:cytosol"/>
    <property type="evidence" value="ECO:0007669"/>
    <property type="project" value="TreeGrafter"/>
</dbReference>
<feature type="domain" description="PLA2c" evidence="4">
    <location>
        <begin position="1"/>
        <end position="403"/>
    </location>
</feature>
<dbReference type="GO" id="GO:0046475">
    <property type="term" value="P:glycerophospholipid catabolic process"/>
    <property type="evidence" value="ECO:0007669"/>
    <property type="project" value="TreeGrafter"/>
</dbReference>
<dbReference type="PROSITE" id="PS51210">
    <property type="entry name" value="PLA2C"/>
    <property type="match status" value="1"/>
</dbReference>
<keyword evidence="1 3" id="KW-0378">Hydrolase</keyword>
<evidence type="ECO:0000313" key="6">
    <source>
        <dbReference type="Proteomes" id="UP000596742"/>
    </source>
</evidence>
<dbReference type="EC" id="3.1.1.4" evidence="5"/>
<dbReference type="GO" id="GO:0005509">
    <property type="term" value="F:calcium ion binding"/>
    <property type="evidence" value="ECO:0007669"/>
    <property type="project" value="TreeGrafter"/>
</dbReference>
<gene>
    <name evidence="5" type="ORF">MGAL_10B091315</name>
</gene>
<proteinExistence type="predicted"/>
<dbReference type="GO" id="GO:0047498">
    <property type="term" value="F:calcium-dependent phospholipase A2 activity"/>
    <property type="evidence" value="ECO:0007669"/>
    <property type="project" value="TreeGrafter"/>
</dbReference>
<name>A0A8B6BWA6_MYTGA</name>
<accession>A0A8B6BWA6</accession>
<dbReference type="PANTHER" id="PTHR10728:SF40">
    <property type="entry name" value="PATATIN FAMILY PROTEIN"/>
    <property type="match status" value="1"/>
</dbReference>
<evidence type="ECO:0000313" key="5">
    <source>
        <dbReference type="EMBL" id="VDH95994.1"/>
    </source>
</evidence>
<evidence type="ECO:0000259" key="4">
    <source>
        <dbReference type="PROSITE" id="PS51210"/>
    </source>
</evidence>
<protein>
    <submittedName>
        <fullName evidence="5">Cytosolic phospholipase A2</fullName>
        <ecNumber evidence="5">3.1.1.4</ecNumber>
    </submittedName>
</protein>
<feature type="non-terminal residue" evidence="5">
    <location>
        <position position="403"/>
    </location>
</feature>
<evidence type="ECO:0000256" key="2">
    <source>
        <dbReference type="ARBA" id="ARBA00023098"/>
    </source>
</evidence>
<keyword evidence="2 3" id="KW-0443">Lipid metabolism</keyword>
<dbReference type="AlphaFoldDB" id="A0A8B6BWA6"/>
<evidence type="ECO:0000256" key="3">
    <source>
        <dbReference type="PROSITE-ProRule" id="PRU00555"/>
    </source>
</evidence>
<dbReference type="Pfam" id="PF01735">
    <property type="entry name" value="PLA2_B"/>
    <property type="match status" value="1"/>
</dbReference>
<reference evidence="5" key="1">
    <citation type="submission" date="2018-11" db="EMBL/GenBank/DDBJ databases">
        <authorList>
            <person name="Alioto T."/>
            <person name="Alioto T."/>
        </authorList>
    </citation>
    <scope>NUCLEOTIDE SEQUENCE</scope>
</reference>
<keyword evidence="6" id="KW-1185">Reference proteome</keyword>
<dbReference type="OrthoDB" id="419768at2759"/>
<dbReference type="GO" id="GO:0005544">
    <property type="term" value="F:calcium-dependent phospholipid binding"/>
    <property type="evidence" value="ECO:0007669"/>
    <property type="project" value="TreeGrafter"/>
</dbReference>
<dbReference type="InterPro" id="IPR002642">
    <property type="entry name" value="LysoPLipase_cat_dom"/>
</dbReference>
<dbReference type="SUPFAM" id="SSF52151">
    <property type="entry name" value="FabD/lysophospholipase-like"/>
    <property type="match status" value="1"/>
</dbReference>
<evidence type="ECO:0000256" key="1">
    <source>
        <dbReference type="ARBA" id="ARBA00022801"/>
    </source>
</evidence>